<protein>
    <recommendedName>
        <fullName evidence="8">GRF-type domain-containing protein</fullName>
    </recommendedName>
</protein>
<comment type="caution">
    <text evidence="9">The sequence shown here is derived from an EMBL/GenBank/DDBJ whole genome shotgun (WGS) entry which is preliminary data.</text>
</comment>
<keyword evidence="3" id="KW-0862">Zinc</keyword>
<evidence type="ECO:0000313" key="10">
    <source>
        <dbReference type="Proteomes" id="UP000823674"/>
    </source>
</evidence>
<keyword evidence="1" id="KW-0479">Metal-binding</keyword>
<dbReference type="EMBL" id="JADBGQ010000003">
    <property type="protein sequence ID" value="KAG5405296.1"/>
    <property type="molecule type" value="Genomic_DNA"/>
</dbReference>
<dbReference type="InterPro" id="IPR010666">
    <property type="entry name" value="Znf_GRF"/>
</dbReference>
<feature type="domain" description="GRF-type" evidence="8">
    <location>
        <begin position="60"/>
        <end position="101"/>
    </location>
</feature>
<organism evidence="9 10">
    <name type="scientific">Brassica rapa subsp. trilocularis</name>
    <dbReference type="NCBI Taxonomy" id="1813537"/>
    <lineage>
        <taxon>Eukaryota</taxon>
        <taxon>Viridiplantae</taxon>
        <taxon>Streptophyta</taxon>
        <taxon>Embryophyta</taxon>
        <taxon>Tracheophyta</taxon>
        <taxon>Spermatophyta</taxon>
        <taxon>Magnoliopsida</taxon>
        <taxon>eudicotyledons</taxon>
        <taxon>Gunneridae</taxon>
        <taxon>Pentapetalae</taxon>
        <taxon>rosids</taxon>
        <taxon>malvids</taxon>
        <taxon>Brassicales</taxon>
        <taxon>Brassicaceae</taxon>
        <taxon>Brassiceae</taxon>
        <taxon>Brassica</taxon>
    </lineage>
</organism>
<keyword evidence="5" id="KW-0175">Coiled coil</keyword>
<proteinExistence type="predicted"/>
<evidence type="ECO:0000256" key="7">
    <source>
        <dbReference type="SAM" id="Phobius"/>
    </source>
</evidence>
<evidence type="ECO:0000256" key="1">
    <source>
        <dbReference type="ARBA" id="ARBA00022723"/>
    </source>
</evidence>
<accession>A0ABQ7N577</accession>
<dbReference type="PROSITE" id="PS51999">
    <property type="entry name" value="ZF_GRF"/>
    <property type="match status" value="1"/>
</dbReference>
<keyword evidence="10" id="KW-1185">Reference proteome</keyword>
<dbReference type="Pfam" id="PF06839">
    <property type="entry name" value="Zn_ribbon_GRF"/>
    <property type="match status" value="1"/>
</dbReference>
<feature type="coiled-coil region" evidence="5">
    <location>
        <begin position="99"/>
        <end position="126"/>
    </location>
</feature>
<gene>
    <name evidence="9" type="primary">A03g504070.1_BraROA</name>
    <name evidence="9" type="ORF">IGI04_011415</name>
</gene>
<name>A0ABQ7N577_BRACM</name>
<dbReference type="PANTHER" id="PTHR33248">
    <property type="entry name" value="ZINC ION-BINDING PROTEIN"/>
    <property type="match status" value="1"/>
</dbReference>
<evidence type="ECO:0000256" key="3">
    <source>
        <dbReference type="ARBA" id="ARBA00022833"/>
    </source>
</evidence>
<feature type="transmembrane region" description="Helical" evidence="7">
    <location>
        <begin position="148"/>
        <end position="172"/>
    </location>
</feature>
<keyword evidence="2 4" id="KW-0863">Zinc-finger</keyword>
<reference evidence="9 10" key="1">
    <citation type="submission" date="2021-03" db="EMBL/GenBank/DDBJ databases">
        <authorList>
            <person name="King G.J."/>
            <person name="Bancroft I."/>
            <person name="Baten A."/>
            <person name="Bloomfield J."/>
            <person name="Borpatragohain P."/>
            <person name="He Z."/>
            <person name="Irish N."/>
            <person name="Irwin J."/>
            <person name="Liu K."/>
            <person name="Mauleon R.P."/>
            <person name="Moore J."/>
            <person name="Morris R."/>
            <person name="Ostergaard L."/>
            <person name="Wang B."/>
            <person name="Wells R."/>
        </authorList>
    </citation>
    <scope>NUCLEOTIDE SEQUENCE [LARGE SCALE GENOMIC DNA]</scope>
    <source>
        <strain evidence="9">R-o-18</strain>
        <tissue evidence="9">Leaf</tissue>
    </source>
</reference>
<evidence type="ECO:0000256" key="2">
    <source>
        <dbReference type="ARBA" id="ARBA00022771"/>
    </source>
</evidence>
<feature type="region of interest" description="Disordered" evidence="6">
    <location>
        <begin position="26"/>
        <end position="53"/>
    </location>
</feature>
<keyword evidence="7" id="KW-0472">Membrane</keyword>
<evidence type="ECO:0000256" key="5">
    <source>
        <dbReference type="SAM" id="Coils"/>
    </source>
</evidence>
<keyword evidence="7" id="KW-0812">Transmembrane</keyword>
<evidence type="ECO:0000259" key="8">
    <source>
        <dbReference type="PROSITE" id="PS51999"/>
    </source>
</evidence>
<evidence type="ECO:0000313" key="9">
    <source>
        <dbReference type="EMBL" id="KAG5405296.1"/>
    </source>
</evidence>
<evidence type="ECO:0000256" key="6">
    <source>
        <dbReference type="SAM" id="MobiDB-lite"/>
    </source>
</evidence>
<sequence length="234" mass="26805">MGRYSYSQPSSSEEYDVDITSLLQAEADLYSDDADSRQNIPEPVEYPPQPESDDGIPATCYCGSEAVVKTSYTSKDPGRRYFSCSNTDDGDCHVWKWWDVAVMEELRDQQRQLRELKDQAYESDEKLVKVEKFVGELTKKKTGIANGYPLLVCVLVSVAFLICMVVMFKWVAEKDNVVTESLEELQEEVQRMKMRLSDLYKNPLFNPTGEEQDMFQLKTTDDVSSKFYVSECHG</sequence>
<dbReference type="Proteomes" id="UP000823674">
    <property type="component" value="Chromosome A03"/>
</dbReference>
<evidence type="ECO:0000256" key="4">
    <source>
        <dbReference type="PROSITE-ProRule" id="PRU01343"/>
    </source>
</evidence>
<keyword evidence="7" id="KW-1133">Transmembrane helix</keyword>